<reference evidence="3" key="1">
    <citation type="submission" date="2020-06" db="EMBL/GenBank/DDBJ databases">
        <title>REHAB project genomes.</title>
        <authorList>
            <person name="Shaw L.P."/>
        </authorList>
    </citation>
    <scope>NUCLEOTIDE SEQUENCE [LARGE SCALE GENOMIC DNA]</scope>
    <source>
        <strain evidence="3">RHBSTW-00938</strain>
        <plasmid evidence="3">prhbstw-00938_2</plasmid>
    </source>
</reference>
<gene>
    <name evidence="2" type="ORF">HV331_26740</name>
</gene>
<feature type="compositionally biased region" description="Pro residues" evidence="1">
    <location>
        <begin position="264"/>
        <end position="279"/>
    </location>
</feature>
<dbReference type="RefSeq" id="WP_182015461.1">
    <property type="nucleotide sequence ID" value="NZ_CP055905.1"/>
</dbReference>
<accession>A0AAP9R1Y9</accession>
<name>A0AAP9R1Y9_KLEAE</name>
<geneLocation type="plasmid" evidence="3">
    <name>prhbstw-00938_2</name>
</geneLocation>
<feature type="region of interest" description="Disordered" evidence="1">
    <location>
        <begin position="248"/>
        <end position="279"/>
    </location>
</feature>
<keyword evidence="2" id="KW-0614">Plasmid</keyword>
<protein>
    <submittedName>
        <fullName evidence="2">Uncharacterized protein</fullName>
    </submittedName>
</protein>
<dbReference type="EMBL" id="CP055905">
    <property type="protein sequence ID" value="QMR43082.1"/>
    <property type="molecule type" value="Genomic_DNA"/>
</dbReference>
<evidence type="ECO:0000313" key="2">
    <source>
        <dbReference type="EMBL" id="QMR43082.1"/>
    </source>
</evidence>
<evidence type="ECO:0000313" key="3">
    <source>
        <dbReference type="Proteomes" id="UP000514462"/>
    </source>
</evidence>
<proteinExistence type="predicted"/>
<dbReference type="AlphaFoldDB" id="A0AAP9R1Y9"/>
<evidence type="ECO:0000256" key="1">
    <source>
        <dbReference type="SAM" id="MobiDB-lite"/>
    </source>
</evidence>
<dbReference type="Proteomes" id="UP000514462">
    <property type="component" value="Plasmid pRHBSTW-00938_2"/>
</dbReference>
<sequence>MVNQHSAAECAGLLAFFFREGDAVPECYRKRNRWFSRYDLELNSVADRLLKKMLDEDRVSAIQTLLSQTTEGDSMVWIANDIRDLLLQNGLAGDRAVAEQERVLTDAELERVRQAFCERLAEETGNGTILHGRDLSGFVWAWRDIAGTESLTDWITQNITDDEAFLRLLMGLRTHTISSATGHSLILKPEEIAHLFGGEEALQDRLNRIPDEGRFTVLSEERSILPGAYAGLTKRRCRTEAIRGPFSRRAGRSAGCSGRAEPAVPRPAPLSLPGPSVLP</sequence>
<organism evidence="2 3">
    <name type="scientific">Klebsiella aerogenes</name>
    <name type="common">Enterobacter aerogenes</name>
    <dbReference type="NCBI Taxonomy" id="548"/>
    <lineage>
        <taxon>Bacteria</taxon>
        <taxon>Pseudomonadati</taxon>
        <taxon>Pseudomonadota</taxon>
        <taxon>Gammaproteobacteria</taxon>
        <taxon>Enterobacterales</taxon>
        <taxon>Enterobacteriaceae</taxon>
        <taxon>Klebsiella/Raoultella group</taxon>
        <taxon>Klebsiella</taxon>
    </lineage>
</organism>